<dbReference type="Proteomes" id="UP001455088">
    <property type="component" value="Unassembled WGS sequence"/>
</dbReference>
<dbReference type="EMBL" id="JBBYHY010000006">
    <property type="protein sequence ID" value="MEL3954463.1"/>
    <property type="molecule type" value="Genomic_DNA"/>
</dbReference>
<dbReference type="RefSeq" id="WP_102788762.1">
    <property type="nucleotide sequence ID" value="NZ_JBBYHY010000006.1"/>
</dbReference>
<reference evidence="1 2" key="1">
    <citation type="submission" date="2024-04" db="EMBL/GenBank/DDBJ databases">
        <title>Bacterial endophytes with biocontrol capabilities against important plant pathogens.</title>
        <authorList>
            <person name="Alayande K.A."/>
        </authorList>
    </citation>
    <scope>NUCLEOTIDE SEQUENCE [LARGE SCALE GENOMIC DNA]</scope>
    <source>
        <strain evidence="1 2">KV22</strain>
    </source>
</reference>
<organism evidence="1 2">
    <name type="scientific">Stenotrophomonas bentonitica</name>
    <dbReference type="NCBI Taxonomy" id="1450134"/>
    <lineage>
        <taxon>Bacteria</taxon>
        <taxon>Pseudomonadati</taxon>
        <taxon>Pseudomonadota</taxon>
        <taxon>Gammaproteobacteria</taxon>
        <taxon>Lysobacterales</taxon>
        <taxon>Lysobacteraceae</taxon>
        <taxon>Stenotrophomonas</taxon>
    </lineage>
</organism>
<evidence type="ECO:0000313" key="1">
    <source>
        <dbReference type="EMBL" id="MEL3954463.1"/>
    </source>
</evidence>
<comment type="caution">
    <text evidence="1">The sequence shown here is derived from an EMBL/GenBank/DDBJ whole genome shotgun (WGS) entry which is preliminary data.</text>
</comment>
<evidence type="ECO:0000313" key="2">
    <source>
        <dbReference type="Proteomes" id="UP001455088"/>
    </source>
</evidence>
<proteinExistence type="predicted"/>
<keyword evidence="2" id="KW-1185">Reference proteome</keyword>
<accession>A0ABU9JNR8</accession>
<sequence length="133" mass="14452">MPPPVYFVQHLSGHDERLLGMHTRRIDLAHPAVTRIVAGLQPLDRIDLRTCLFDCHASLVLGLRHRIAEAEAAAQGWRLFDADGVLCCKRFPGDAQVIYPQGHPPQADWARALLPGTGPAARISAASPHAGGR</sequence>
<name>A0ABU9JNR8_9GAMM</name>
<gene>
    <name evidence="1" type="ORF">AAE039_12885</name>
</gene>
<protein>
    <submittedName>
        <fullName evidence="1">Uncharacterized protein</fullName>
    </submittedName>
</protein>